<dbReference type="EMBL" id="MHNL01000006">
    <property type="protein sequence ID" value="OGZ45473.1"/>
    <property type="molecule type" value="Genomic_DNA"/>
</dbReference>
<evidence type="ECO:0000313" key="2">
    <source>
        <dbReference type="Proteomes" id="UP000177785"/>
    </source>
</evidence>
<dbReference type="STRING" id="1802115.A2756_00445"/>
<reference evidence="1 2" key="1">
    <citation type="journal article" date="2016" name="Nat. Commun.">
        <title>Thousands of microbial genomes shed light on interconnected biogeochemical processes in an aquifer system.</title>
        <authorList>
            <person name="Anantharaman K."/>
            <person name="Brown C.T."/>
            <person name="Hug L.A."/>
            <person name="Sharon I."/>
            <person name="Castelle C.J."/>
            <person name="Probst A.J."/>
            <person name="Thomas B.C."/>
            <person name="Singh A."/>
            <person name="Wilkins M.J."/>
            <person name="Karaoz U."/>
            <person name="Brodie E.L."/>
            <person name="Williams K.H."/>
            <person name="Hubbard S.S."/>
            <person name="Banfield J.F."/>
        </authorList>
    </citation>
    <scope>NUCLEOTIDE SEQUENCE [LARGE SCALE GENOMIC DNA]</scope>
</reference>
<comment type="caution">
    <text evidence="1">The sequence shown here is derived from an EMBL/GenBank/DDBJ whole genome shotgun (WGS) entry which is preliminary data.</text>
</comment>
<dbReference type="Gene3D" id="3.40.630.30">
    <property type="match status" value="1"/>
</dbReference>
<dbReference type="AlphaFoldDB" id="A0A1G2G5D2"/>
<dbReference type="SUPFAM" id="SSF55729">
    <property type="entry name" value="Acyl-CoA N-acyltransferases (Nat)"/>
    <property type="match status" value="1"/>
</dbReference>
<evidence type="ECO:0000313" key="1">
    <source>
        <dbReference type="EMBL" id="OGZ45473.1"/>
    </source>
</evidence>
<name>A0A1G2G5D2_9BACT</name>
<organism evidence="1 2">
    <name type="scientific">Candidatus Ryanbacteria bacterium RIFCSPHIGHO2_01_FULL_48_27</name>
    <dbReference type="NCBI Taxonomy" id="1802115"/>
    <lineage>
        <taxon>Bacteria</taxon>
        <taxon>Candidatus Ryaniibacteriota</taxon>
    </lineage>
</organism>
<dbReference type="Proteomes" id="UP000177785">
    <property type="component" value="Unassembled WGS sequence"/>
</dbReference>
<protein>
    <recommendedName>
        <fullName evidence="3">BioF2-like acetyltransferase domain-containing protein</fullName>
    </recommendedName>
</protein>
<proteinExistence type="predicted"/>
<evidence type="ECO:0008006" key="3">
    <source>
        <dbReference type="Google" id="ProtNLM"/>
    </source>
</evidence>
<sequence>MTTDPIKTNPIVYRRYGLLTSARVILDDGLFLEMIKRPRHAYIVAISHQVLSVPDTIKIKHKKTINIYLEGKFDEIFMRFNDTARNEVRKTFKMPEFSVALNDANWGEVYALYKKFRIAKHLELRPVTFLQSCMLFNAYYNGELISSITCYDVFPNLRIQNIFSKLDGGDKELRKIVGHATRRLMYEICKYGNERGYRLLDLASANFTNPAKAGITAFKSSFGGKVEDEYTYTYRSPLVRVASGLCSFFKR</sequence>
<dbReference type="InterPro" id="IPR016181">
    <property type="entry name" value="Acyl_CoA_acyltransferase"/>
</dbReference>
<accession>A0A1G2G5D2</accession>
<gene>
    <name evidence="1" type="ORF">A2756_00445</name>
</gene>